<dbReference type="AlphaFoldDB" id="A0A9P6HKL2"/>
<keyword evidence="3" id="KW-1185">Reference proteome</keyword>
<evidence type="ECO:0000313" key="2">
    <source>
        <dbReference type="EMBL" id="KAF9788769.1"/>
    </source>
</evidence>
<feature type="region of interest" description="Disordered" evidence="1">
    <location>
        <begin position="120"/>
        <end position="145"/>
    </location>
</feature>
<reference evidence="2" key="1">
    <citation type="journal article" date="2020" name="Nat. Commun.">
        <title>Large-scale genome sequencing of mycorrhizal fungi provides insights into the early evolution of symbiotic traits.</title>
        <authorList>
            <person name="Miyauchi S."/>
            <person name="Kiss E."/>
            <person name="Kuo A."/>
            <person name="Drula E."/>
            <person name="Kohler A."/>
            <person name="Sanchez-Garcia M."/>
            <person name="Morin E."/>
            <person name="Andreopoulos B."/>
            <person name="Barry K.W."/>
            <person name="Bonito G."/>
            <person name="Buee M."/>
            <person name="Carver A."/>
            <person name="Chen C."/>
            <person name="Cichocki N."/>
            <person name="Clum A."/>
            <person name="Culley D."/>
            <person name="Crous P.W."/>
            <person name="Fauchery L."/>
            <person name="Girlanda M."/>
            <person name="Hayes R.D."/>
            <person name="Keri Z."/>
            <person name="LaButti K."/>
            <person name="Lipzen A."/>
            <person name="Lombard V."/>
            <person name="Magnuson J."/>
            <person name="Maillard F."/>
            <person name="Murat C."/>
            <person name="Nolan M."/>
            <person name="Ohm R.A."/>
            <person name="Pangilinan J."/>
            <person name="Pereira M.F."/>
            <person name="Perotto S."/>
            <person name="Peter M."/>
            <person name="Pfister S."/>
            <person name="Riley R."/>
            <person name="Sitrit Y."/>
            <person name="Stielow J.B."/>
            <person name="Szollosi G."/>
            <person name="Zifcakova L."/>
            <person name="Stursova M."/>
            <person name="Spatafora J.W."/>
            <person name="Tedersoo L."/>
            <person name="Vaario L.M."/>
            <person name="Yamada A."/>
            <person name="Yan M."/>
            <person name="Wang P."/>
            <person name="Xu J."/>
            <person name="Bruns T."/>
            <person name="Baldrian P."/>
            <person name="Vilgalys R."/>
            <person name="Dunand C."/>
            <person name="Henrissat B."/>
            <person name="Grigoriev I.V."/>
            <person name="Hibbett D."/>
            <person name="Nagy L.G."/>
            <person name="Martin F.M."/>
        </authorList>
    </citation>
    <scope>NUCLEOTIDE SEQUENCE</scope>
    <source>
        <strain evidence="2">UH-Tt-Lm1</strain>
    </source>
</reference>
<sequence>MAQVVDALDLAAHRVILMDTLEIDGASPSDTAISAWPADLYERGSKLSGILYFHRIPDPNMSEILTSRKESGAFRKLCGDSAPLGVNTPTDSKLGNEREVKSKNFFEAILGRGYPSDCRWRGAEQGAQRPNRGTNRNGDDTEQAVEDKDEQLAKELEVGIQWRSKSFRPTAGGWHPTTNDRSTRSGTLSVLMAHLQRRRQLDYAKKTISGTHHFHDIKMWGSCFLSWTLAYLALCIYPCNET</sequence>
<comment type="caution">
    <text evidence="2">The sequence shown here is derived from an EMBL/GenBank/DDBJ whole genome shotgun (WGS) entry which is preliminary data.</text>
</comment>
<proteinExistence type="predicted"/>
<dbReference type="EMBL" id="WIUZ02000004">
    <property type="protein sequence ID" value="KAF9788769.1"/>
    <property type="molecule type" value="Genomic_DNA"/>
</dbReference>
<gene>
    <name evidence="2" type="ORF">BJ322DRAFT_1019243</name>
</gene>
<evidence type="ECO:0000313" key="3">
    <source>
        <dbReference type="Proteomes" id="UP000736335"/>
    </source>
</evidence>
<name>A0A9P6HKL2_9AGAM</name>
<organism evidence="2 3">
    <name type="scientific">Thelephora terrestris</name>
    <dbReference type="NCBI Taxonomy" id="56493"/>
    <lineage>
        <taxon>Eukaryota</taxon>
        <taxon>Fungi</taxon>
        <taxon>Dikarya</taxon>
        <taxon>Basidiomycota</taxon>
        <taxon>Agaricomycotina</taxon>
        <taxon>Agaricomycetes</taxon>
        <taxon>Thelephorales</taxon>
        <taxon>Thelephoraceae</taxon>
        <taxon>Thelephora</taxon>
    </lineage>
</organism>
<reference evidence="2" key="2">
    <citation type="submission" date="2020-11" db="EMBL/GenBank/DDBJ databases">
        <authorList>
            <consortium name="DOE Joint Genome Institute"/>
            <person name="Kuo A."/>
            <person name="Miyauchi S."/>
            <person name="Kiss E."/>
            <person name="Drula E."/>
            <person name="Kohler A."/>
            <person name="Sanchez-Garcia M."/>
            <person name="Andreopoulos B."/>
            <person name="Barry K.W."/>
            <person name="Bonito G."/>
            <person name="Buee M."/>
            <person name="Carver A."/>
            <person name="Chen C."/>
            <person name="Cichocki N."/>
            <person name="Clum A."/>
            <person name="Culley D."/>
            <person name="Crous P.W."/>
            <person name="Fauchery L."/>
            <person name="Girlanda M."/>
            <person name="Hayes R."/>
            <person name="Keri Z."/>
            <person name="Labutti K."/>
            <person name="Lipzen A."/>
            <person name="Lombard V."/>
            <person name="Magnuson J."/>
            <person name="Maillard F."/>
            <person name="Morin E."/>
            <person name="Murat C."/>
            <person name="Nolan M."/>
            <person name="Ohm R."/>
            <person name="Pangilinan J."/>
            <person name="Pereira M."/>
            <person name="Perotto S."/>
            <person name="Peter M."/>
            <person name="Riley R."/>
            <person name="Sitrit Y."/>
            <person name="Stielow B."/>
            <person name="Szollosi G."/>
            <person name="Zifcakova L."/>
            <person name="Stursova M."/>
            <person name="Spatafora J.W."/>
            <person name="Tedersoo L."/>
            <person name="Vaario L.-M."/>
            <person name="Yamada A."/>
            <person name="Yan M."/>
            <person name="Wang P."/>
            <person name="Xu J."/>
            <person name="Bruns T."/>
            <person name="Baldrian P."/>
            <person name="Vilgalys R."/>
            <person name="Henrissat B."/>
            <person name="Grigoriev I.V."/>
            <person name="Hibbett D."/>
            <person name="Nagy L.G."/>
            <person name="Martin F.M."/>
        </authorList>
    </citation>
    <scope>NUCLEOTIDE SEQUENCE</scope>
    <source>
        <strain evidence="2">UH-Tt-Lm1</strain>
    </source>
</reference>
<dbReference type="OrthoDB" id="8954335at2759"/>
<accession>A0A9P6HKL2</accession>
<evidence type="ECO:0000256" key="1">
    <source>
        <dbReference type="SAM" id="MobiDB-lite"/>
    </source>
</evidence>
<protein>
    <submittedName>
        <fullName evidence="2">Uncharacterized protein</fullName>
    </submittedName>
</protein>
<dbReference type="Proteomes" id="UP000736335">
    <property type="component" value="Unassembled WGS sequence"/>
</dbReference>